<dbReference type="EMBL" id="GBXM01035837">
    <property type="protein sequence ID" value="JAH72740.1"/>
    <property type="molecule type" value="Transcribed_RNA"/>
</dbReference>
<sequence>MEWTPTKLWGTLKYGKFMCTSKTEGSARS</sequence>
<reference evidence="1" key="1">
    <citation type="submission" date="2014-11" db="EMBL/GenBank/DDBJ databases">
        <authorList>
            <person name="Amaro Gonzalez C."/>
        </authorList>
    </citation>
    <scope>NUCLEOTIDE SEQUENCE</scope>
</reference>
<reference evidence="1" key="2">
    <citation type="journal article" date="2015" name="Fish Shellfish Immunol.">
        <title>Early steps in the European eel (Anguilla anguilla)-Vibrio vulnificus interaction in the gills: Role of the RtxA13 toxin.</title>
        <authorList>
            <person name="Callol A."/>
            <person name="Pajuelo D."/>
            <person name="Ebbesson L."/>
            <person name="Teles M."/>
            <person name="MacKenzie S."/>
            <person name="Amaro C."/>
        </authorList>
    </citation>
    <scope>NUCLEOTIDE SEQUENCE</scope>
</reference>
<dbReference type="AlphaFoldDB" id="A0A0E9V5M5"/>
<evidence type="ECO:0000313" key="1">
    <source>
        <dbReference type="EMBL" id="JAH72740.1"/>
    </source>
</evidence>
<proteinExistence type="predicted"/>
<organism evidence="1">
    <name type="scientific">Anguilla anguilla</name>
    <name type="common">European freshwater eel</name>
    <name type="synonym">Muraena anguilla</name>
    <dbReference type="NCBI Taxonomy" id="7936"/>
    <lineage>
        <taxon>Eukaryota</taxon>
        <taxon>Metazoa</taxon>
        <taxon>Chordata</taxon>
        <taxon>Craniata</taxon>
        <taxon>Vertebrata</taxon>
        <taxon>Euteleostomi</taxon>
        <taxon>Actinopterygii</taxon>
        <taxon>Neopterygii</taxon>
        <taxon>Teleostei</taxon>
        <taxon>Anguilliformes</taxon>
        <taxon>Anguillidae</taxon>
        <taxon>Anguilla</taxon>
    </lineage>
</organism>
<name>A0A0E9V5M5_ANGAN</name>
<protein>
    <submittedName>
        <fullName evidence="1">Uncharacterized protein</fullName>
    </submittedName>
</protein>
<accession>A0A0E9V5M5</accession>